<dbReference type="AlphaFoldDB" id="V4B282"/>
<sequence length="131" mass="14615">MPKLVDQFIFISNKQLKGQAVDVQSEIKKRDEIIIRLSERLKESVKYRDEQISLQYQQIEDLKLHLEKLQQEFHQILVPACSDSRSNINDSGSSIRDSGSSIRDSGCSTCDSGFSICDSGCSVSSVAISSL</sequence>
<name>V4B282_LOTGI</name>
<organism evidence="1 2">
    <name type="scientific">Lottia gigantea</name>
    <name type="common">Giant owl limpet</name>
    <dbReference type="NCBI Taxonomy" id="225164"/>
    <lineage>
        <taxon>Eukaryota</taxon>
        <taxon>Metazoa</taxon>
        <taxon>Spiralia</taxon>
        <taxon>Lophotrochozoa</taxon>
        <taxon>Mollusca</taxon>
        <taxon>Gastropoda</taxon>
        <taxon>Patellogastropoda</taxon>
        <taxon>Lottioidea</taxon>
        <taxon>Lottiidae</taxon>
        <taxon>Lottia</taxon>
    </lineage>
</organism>
<proteinExistence type="predicted"/>
<evidence type="ECO:0000313" key="1">
    <source>
        <dbReference type="EMBL" id="ESP00372.1"/>
    </source>
</evidence>
<dbReference type="GeneID" id="20242311"/>
<dbReference type="EMBL" id="KB200732">
    <property type="protein sequence ID" value="ESP00372.1"/>
    <property type="molecule type" value="Genomic_DNA"/>
</dbReference>
<gene>
    <name evidence="1" type="ORF">LOTGIDRAFT_173225</name>
</gene>
<dbReference type="HOGENOM" id="CLU_1929942_0_0_1"/>
<keyword evidence="2" id="KW-1185">Reference proteome</keyword>
<dbReference type="CTD" id="20242311"/>
<protein>
    <submittedName>
        <fullName evidence="1">Uncharacterized protein</fullName>
    </submittedName>
</protein>
<accession>V4B282</accession>
<dbReference type="KEGG" id="lgi:LOTGIDRAFT_173225"/>
<evidence type="ECO:0000313" key="2">
    <source>
        <dbReference type="Proteomes" id="UP000030746"/>
    </source>
</evidence>
<dbReference type="OrthoDB" id="2020852at2759"/>
<reference evidence="1 2" key="1">
    <citation type="journal article" date="2013" name="Nature">
        <title>Insights into bilaterian evolution from three spiralian genomes.</title>
        <authorList>
            <person name="Simakov O."/>
            <person name="Marletaz F."/>
            <person name="Cho S.J."/>
            <person name="Edsinger-Gonzales E."/>
            <person name="Havlak P."/>
            <person name="Hellsten U."/>
            <person name="Kuo D.H."/>
            <person name="Larsson T."/>
            <person name="Lv J."/>
            <person name="Arendt D."/>
            <person name="Savage R."/>
            <person name="Osoegawa K."/>
            <person name="de Jong P."/>
            <person name="Grimwood J."/>
            <person name="Chapman J.A."/>
            <person name="Shapiro H."/>
            <person name="Aerts A."/>
            <person name="Otillar R.P."/>
            <person name="Terry A.Y."/>
            <person name="Boore J.L."/>
            <person name="Grigoriev I.V."/>
            <person name="Lindberg D.R."/>
            <person name="Seaver E.C."/>
            <person name="Weisblat D.A."/>
            <person name="Putnam N.H."/>
            <person name="Rokhsar D.S."/>
        </authorList>
    </citation>
    <scope>NUCLEOTIDE SEQUENCE [LARGE SCALE GENOMIC DNA]</scope>
</reference>
<dbReference type="Proteomes" id="UP000030746">
    <property type="component" value="Unassembled WGS sequence"/>
</dbReference>
<dbReference type="RefSeq" id="XP_009048934.1">
    <property type="nucleotide sequence ID" value="XM_009050686.1"/>
</dbReference>